<organism evidence="2 3">
    <name type="scientific">Trifolium medium</name>
    <dbReference type="NCBI Taxonomy" id="97028"/>
    <lineage>
        <taxon>Eukaryota</taxon>
        <taxon>Viridiplantae</taxon>
        <taxon>Streptophyta</taxon>
        <taxon>Embryophyta</taxon>
        <taxon>Tracheophyta</taxon>
        <taxon>Spermatophyta</taxon>
        <taxon>Magnoliopsida</taxon>
        <taxon>eudicotyledons</taxon>
        <taxon>Gunneridae</taxon>
        <taxon>Pentapetalae</taxon>
        <taxon>rosids</taxon>
        <taxon>fabids</taxon>
        <taxon>Fabales</taxon>
        <taxon>Fabaceae</taxon>
        <taxon>Papilionoideae</taxon>
        <taxon>50 kb inversion clade</taxon>
        <taxon>NPAAA clade</taxon>
        <taxon>Hologalegina</taxon>
        <taxon>IRL clade</taxon>
        <taxon>Trifolieae</taxon>
        <taxon>Trifolium</taxon>
    </lineage>
</organism>
<keyword evidence="2" id="KW-0378">Hydrolase</keyword>
<dbReference type="Proteomes" id="UP000265520">
    <property type="component" value="Unassembled WGS sequence"/>
</dbReference>
<gene>
    <name evidence="2" type="ORF">A2U01_0012224</name>
</gene>
<comment type="caution">
    <text evidence="2">The sequence shown here is derived from an EMBL/GenBank/DDBJ whole genome shotgun (WGS) entry which is preliminary data.</text>
</comment>
<reference evidence="2 3" key="1">
    <citation type="journal article" date="2018" name="Front. Plant Sci.">
        <title>Red Clover (Trifolium pratense) and Zigzag Clover (T. medium) - A Picture of Genomic Similarities and Differences.</title>
        <authorList>
            <person name="Dluhosova J."/>
            <person name="Istvanek J."/>
            <person name="Nedelnik J."/>
            <person name="Repkova J."/>
        </authorList>
    </citation>
    <scope>NUCLEOTIDE SEQUENCE [LARGE SCALE GENOMIC DNA]</scope>
    <source>
        <strain evidence="3">cv. 10/8</strain>
        <tissue evidence="2">Leaf</tissue>
    </source>
</reference>
<feature type="coiled-coil region" evidence="1">
    <location>
        <begin position="35"/>
        <end position="69"/>
    </location>
</feature>
<dbReference type="AlphaFoldDB" id="A0A392MUX3"/>
<evidence type="ECO:0000313" key="3">
    <source>
        <dbReference type="Proteomes" id="UP000265520"/>
    </source>
</evidence>
<evidence type="ECO:0000256" key="1">
    <source>
        <dbReference type="SAM" id="Coils"/>
    </source>
</evidence>
<feature type="non-terminal residue" evidence="2">
    <location>
        <position position="78"/>
    </location>
</feature>
<proteinExistence type="predicted"/>
<keyword evidence="2" id="KW-0645">Protease</keyword>
<name>A0A392MUX3_9FABA</name>
<dbReference type="GO" id="GO:0008233">
    <property type="term" value="F:peptidase activity"/>
    <property type="evidence" value="ECO:0007669"/>
    <property type="project" value="UniProtKB-KW"/>
</dbReference>
<keyword evidence="1" id="KW-0175">Coiled coil</keyword>
<sequence>MARAMGEDADFEDDQFENMTTDEIIRASCDLDDEIRSLKKNLKKMNLNLQSYEESIKANREKIKRSKELPYLIANIVE</sequence>
<evidence type="ECO:0000313" key="2">
    <source>
        <dbReference type="EMBL" id="MCH91297.1"/>
    </source>
</evidence>
<dbReference type="GO" id="GO:0006508">
    <property type="term" value="P:proteolysis"/>
    <property type="evidence" value="ECO:0007669"/>
    <property type="project" value="UniProtKB-KW"/>
</dbReference>
<dbReference type="EMBL" id="LXQA010020117">
    <property type="protein sequence ID" value="MCH91297.1"/>
    <property type="molecule type" value="Genomic_DNA"/>
</dbReference>
<keyword evidence="3" id="KW-1185">Reference proteome</keyword>
<protein>
    <submittedName>
        <fullName evidence="2">26S protease regulatory subunit 6A-like protein</fullName>
    </submittedName>
</protein>
<accession>A0A392MUX3</accession>